<dbReference type="PANTHER" id="PTHR31973">
    <property type="entry name" value="POLYPROTEIN, PUTATIVE-RELATED"/>
    <property type="match status" value="1"/>
</dbReference>
<keyword evidence="2" id="KW-1185">Reference proteome</keyword>
<dbReference type="Proteomes" id="UP000075243">
    <property type="component" value="Unassembled WGS sequence"/>
</dbReference>
<dbReference type="EMBL" id="KQ483638">
    <property type="protein sequence ID" value="KYP44150.1"/>
    <property type="molecule type" value="Genomic_DNA"/>
</dbReference>
<evidence type="ECO:0000313" key="2">
    <source>
        <dbReference type="Proteomes" id="UP000075243"/>
    </source>
</evidence>
<reference evidence="1" key="1">
    <citation type="journal article" date="2012" name="Nat. Biotechnol.">
        <title>Draft genome sequence of pigeonpea (Cajanus cajan), an orphan legume crop of resource-poor farmers.</title>
        <authorList>
            <person name="Varshney R.K."/>
            <person name="Chen W."/>
            <person name="Li Y."/>
            <person name="Bharti A.K."/>
            <person name="Saxena R.K."/>
            <person name="Schlueter J.A."/>
            <person name="Donoghue M.T."/>
            <person name="Azam S."/>
            <person name="Fan G."/>
            <person name="Whaley A.M."/>
            <person name="Farmer A.D."/>
            <person name="Sheridan J."/>
            <person name="Iwata A."/>
            <person name="Tuteja R."/>
            <person name="Penmetsa R.V."/>
            <person name="Wu W."/>
            <person name="Upadhyaya H.D."/>
            <person name="Yang S.P."/>
            <person name="Shah T."/>
            <person name="Saxena K.B."/>
            <person name="Michael T."/>
            <person name="McCombie W.R."/>
            <person name="Yang B."/>
            <person name="Zhang G."/>
            <person name="Yang H."/>
            <person name="Wang J."/>
            <person name="Spillane C."/>
            <person name="Cook D.R."/>
            <person name="May G.D."/>
            <person name="Xu X."/>
            <person name="Jackson S.A."/>
        </authorList>
    </citation>
    <scope>NUCLEOTIDE SEQUENCE [LARGE SCALE GENOMIC DNA]</scope>
</reference>
<dbReference type="PANTHER" id="PTHR31973:SF187">
    <property type="entry name" value="MUTATOR TRANSPOSASE MUDRA PROTEIN"/>
    <property type="match status" value="1"/>
</dbReference>
<sequence length="95" mass="10981">MIQGARVEQYNQLRNYAEELLRSNPNSSIIIKCNMSNDGSMFERIYIYFEACKSSFVHTCRPLIGLDGCFLKRDYGGQLHDNISVKVCHNKILLF</sequence>
<evidence type="ECO:0000313" key="1">
    <source>
        <dbReference type="EMBL" id="KYP44150.1"/>
    </source>
</evidence>
<proteinExistence type="predicted"/>
<gene>
    <name evidence="1" type="ORF">KK1_034372</name>
</gene>
<dbReference type="Gramene" id="C.cajan_34967.t">
    <property type="protein sequence ID" value="C.cajan_34967.t.cds1"/>
    <property type="gene ID" value="C.cajan_34967"/>
</dbReference>
<organism evidence="1 2">
    <name type="scientific">Cajanus cajan</name>
    <name type="common">Pigeon pea</name>
    <name type="synonym">Cajanus indicus</name>
    <dbReference type="NCBI Taxonomy" id="3821"/>
    <lineage>
        <taxon>Eukaryota</taxon>
        <taxon>Viridiplantae</taxon>
        <taxon>Streptophyta</taxon>
        <taxon>Embryophyta</taxon>
        <taxon>Tracheophyta</taxon>
        <taxon>Spermatophyta</taxon>
        <taxon>Magnoliopsida</taxon>
        <taxon>eudicotyledons</taxon>
        <taxon>Gunneridae</taxon>
        <taxon>Pentapetalae</taxon>
        <taxon>rosids</taxon>
        <taxon>fabids</taxon>
        <taxon>Fabales</taxon>
        <taxon>Fabaceae</taxon>
        <taxon>Papilionoideae</taxon>
        <taxon>50 kb inversion clade</taxon>
        <taxon>NPAAA clade</taxon>
        <taxon>indigoferoid/millettioid clade</taxon>
        <taxon>Phaseoleae</taxon>
        <taxon>Cajanus</taxon>
    </lineage>
</organism>
<name>A0A151RNM5_CAJCA</name>
<dbReference type="OMA" id="IYFEACK"/>
<accession>A0A151RNM5</accession>
<dbReference type="STRING" id="3821.A0A151RNM5"/>
<dbReference type="AlphaFoldDB" id="A0A151RNM5"/>
<protein>
    <submittedName>
        <fullName evidence="1">Uncharacterized protein</fullName>
    </submittedName>
</protein>